<feature type="domain" description="HTH lysR-type" evidence="5">
    <location>
        <begin position="22"/>
        <end position="79"/>
    </location>
</feature>
<evidence type="ECO:0000313" key="6">
    <source>
        <dbReference type="EMBL" id="PVY67631.1"/>
    </source>
</evidence>
<dbReference type="GO" id="GO:0003677">
    <property type="term" value="F:DNA binding"/>
    <property type="evidence" value="ECO:0007669"/>
    <property type="project" value="UniProtKB-KW"/>
</dbReference>
<evidence type="ECO:0000259" key="5">
    <source>
        <dbReference type="PROSITE" id="PS50931"/>
    </source>
</evidence>
<proteinExistence type="inferred from homology"/>
<keyword evidence="2" id="KW-0805">Transcription regulation</keyword>
<dbReference type="InterPro" id="IPR005119">
    <property type="entry name" value="LysR_subst-bd"/>
</dbReference>
<keyword evidence="3 6" id="KW-0238">DNA-binding</keyword>
<dbReference type="Pfam" id="PF00126">
    <property type="entry name" value="HTH_1"/>
    <property type="match status" value="1"/>
</dbReference>
<sequence length="322" mass="35807">MGRPLLISFVLDSMATDWTDRIRLRNLKFLLSLAQTRNLSHSAKLLHTTQPGLSKWLKDLEADIGLPLFERHARGLTPTSHGETLIAHARRIDAQLDRAVTDMNILRDGGAGRVVIGASGAAATEAAPRAILAMAERMPELRIDLVEGTMDRLLTLLARGDLDIVMGRTASGITVESSIHSEELYVEPIDLVARPDHPLFDLPELHWHDVTKYRWIVWPSQTPVRNALEAALANAKQSLPQNYIESNSVIANVTLLTHSDVIGTASHRSTVMLARLNLVRILPLKLDGFGSVSMYWRNDELYPKSVEVALECVRRTTREEVA</sequence>
<evidence type="ECO:0000256" key="1">
    <source>
        <dbReference type="ARBA" id="ARBA00009437"/>
    </source>
</evidence>
<evidence type="ECO:0000313" key="7">
    <source>
        <dbReference type="Proteomes" id="UP000246145"/>
    </source>
</evidence>
<dbReference type="Proteomes" id="UP000246145">
    <property type="component" value="Unassembled WGS sequence"/>
</dbReference>
<evidence type="ECO:0000256" key="2">
    <source>
        <dbReference type="ARBA" id="ARBA00023015"/>
    </source>
</evidence>
<comment type="caution">
    <text evidence="6">The sequence shown here is derived from an EMBL/GenBank/DDBJ whole genome shotgun (WGS) entry which is preliminary data.</text>
</comment>
<dbReference type="InterPro" id="IPR050950">
    <property type="entry name" value="HTH-type_LysR_regulators"/>
</dbReference>
<dbReference type="InterPro" id="IPR036390">
    <property type="entry name" value="WH_DNA-bd_sf"/>
</dbReference>
<dbReference type="Gene3D" id="1.10.10.10">
    <property type="entry name" value="Winged helix-like DNA-binding domain superfamily/Winged helix DNA-binding domain"/>
    <property type="match status" value="1"/>
</dbReference>
<dbReference type="GO" id="GO:0003700">
    <property type="term" value="F:DNA-binding transcription factor activity"/>
    <property type="evidence" value="ECO:0007669"/>
    <property type="project" value="InterPro"/>
</dbReference>
<dbReference type="InterPro" id="IPR000847">
    <property type="entry name" value="LysR_HTH_N"/>
</dbReference>
<dbReference type="PRINTS" id="PR00039">
    <property type="entry name" value="HTHLYSR"/>
</dbReference>
<comment type="similarity">
    <text evidence="1">Belongs to the LysR transcriptional regulatory family.</text>
</comment>
<dbReference type="PROSITE" id="PS50931">
    <property type="entry name" value="HTH_LYSR"/>
    <property type="match status" value="1"/>
</dbReference>
<accession>A0A2U1CP86</accession>
<dbReference type="Pfam" id="PF03466">
    <property type="entry name" value="LysR_substrate"/>
    <property type="match status" value="1"/>
</dbReference>
<gene>
    <name evidence="6" type="ORF">C7440_0013</name>
</gene>
<dbReference type="EMBL" id="QEKO01000001">
    <property type="protein sequence ID" value="PVY67631.1"/>
    <property type="molecule type" value="Genomic_DNA"/>
</dbReference>
<dbReference type="PANTHER" id="PTHR30419:SF8">
    <property type="entry name" value="NITROGEN ASSIMILATION TRANSCRIPTIONAL ACTIVATOR-RELATED"/>
    <property type="match status" value="1"/>
</dbReference>
<organism evidence="6 7">
    <name type="scientific">Pusillimonas noertemannii</name>
    <dbReference type="NCBI Taxonomy" id="305977"/>
    <lineage>
        <taxon>Bacteria</taxon>
        <taxon>Pseudomonadati</taxon>
        <taxon>Pseudomonadota</taxon>
        <taxon>Betaproteobacteria</taxon>
        <taxon>Burkholderiales</taxon>
        <taxon>Alcaligenaceae</taxon>
        <taxon>Pusillimonas</taxon>
    </lineage>
</organism>
<evidence type="ECO:0000256" key="4">
    <source>
        <dbReference type="ARBA" id="ARBA00023163"/>
    </source>
</evidence>
<dbReference type="AlphaFoldDB" id="A0A2U1CP86"/>
<evidence type="ECO:0000256" key="3">
    <source>
        <dbReference type="ARBA" id="ARBA00023125"/>
    </source>
</evidence>
<dbReference type="InterPro" id="IPR036388">
    <property type="entry name" value="WH-like_DNA-bd_sf"/>
</dbReference>
<dbReference type="GO" id="GO:0005829">
    <property type="term" value="C:cytosol"/>
    <property type="evidence" value="ECO:0007669"/>
    <property type="project" value="TreeGrafter"/>
</dbReference>
<keyword evidence="4" id="KW-0804">Transcription</keyword>
<dbReference type="PANTHER" id="PTHR30419">
    <property type="entry name" value="HTH-TYPE TRANSCRIPTIONAL REGULATOR YBHD"/>
    <property type="match status" value="1"/>
</dbReference>
<dbReference type="SUPFAM" id="SSF46785">
    <property type="entry name" value="Winged helix' DNA-binding domain"/>
    <property type="match status" value="1"/>
</dbReference>
<keyword evidence="7" id="KW-1185">Reference proteome</keyword>
<protein>
    <submittedName>
        <fullName evidence="6">DNA-binding transcriptional LysR family regulator</fullName>
    </submittedName>
</protein>
<dbReference type="SUPFAM" id="SSF53850">
    <property type="entry name" value="Periplasmic binding protein-like II"/>
    <property type="match status" value="1"/>
</dbReference>
<name>A0A2U1CP86_9BURK</name>
<reference evidence="6 7" key="1">
    <citation type="submission" date="2018-04" db="EMBL/GenBank/DDBJ databases">
        <title>Genomic Encyclopedia of Type Strains, Phase IV (KMG-IV): sequencing the most valuable type-strain genomes for metagenomic binning, comparative biology and taxonomic classification.</title>
        <authorList>
            <person name="Goeker M."/>
        </authorList>
    </citation>
    <scope>NUCLEOTIDE SEQUENCE [LARGE SCALE GENOMIC DNA]</scope>
    <source>
        <strain evidence="6 7">DSM 10065</strain>
    </source>
</reference>
<dbReference type="STRING" id="1231391.GCA_000308195_01635"/>
<dbReference type="Gene3D" id="3.40.190.10">
    <property type="entry name" value="Periplasmic binding protein-like II"/>
    <property type="match status" value="2"/>
</dbReference>